<dbReference type="InterPro" id="IPR020471">
    <property type="entry name" value="AKR"/>
</dbReference>
<dbReference type="Gene3D" id="3.20.20.100">
    <property type="entry name" value="NADP-dependent oxidoreductase domain"/>
    <property type="match status" value="1"/>
</dbReference>
<dbReference type="CDD" id="cd19136">
    <property type="entry name" value="AKR_DrGR-like"/>
    <property type="match status" value="1"/>
</dbReference>
<dbReference type="PROSITE" id="PS00063">
    <property type="entry name" value="ALDOKETO_REDUCTASE_3"/>
    <property type="match status" value="1"/>
</dbReference>
<comment type="similarity">
    <text evidence="1">Belongs to the aldo/keto reductase family.</text>
</comment>
<dbReference type="FunFam" id="3.20.20.100:FF:000002">
    <property type="entry name" value="2,5-diketo-D-gluconic acid reductase A"/>
    <property type="match status" value="1"/>
</dbReference>
<reference evidence="8" key="1">
    <citation type="submission" date="2022-03" db="EMBL/GenBank/DDBJ databases">
        <authorList>
            <person name="Tunstrom K."/>
        </authorList>
    </citation>
    <scope>NUCLEOTIDE SEQUENCE</scope>
</reference>
<feature type="domain" description="NADP-dependent oxidoreductase" evidence="7">
    <location>
        <begin position="23"/>
        <end position="283"/>
    </location>
</feature>
<protein>
    <recommendedName>
        <fullName evidence="7">NADP-dependent oxidoreductase domain-containing protein</fullName>
    </recommendedName>
</protein>
<evidence type="ECO:0000256" key="2">
    <source>
        <dbReference type="ARBA" id="ARBA00022857"/>
    </source>
</evidence>
<feature type="active site" description="Proton donor" evidence="4">
    <location>
        <position position="57"/>
    </location>
</feature>
<feature type="binding site" evidence="5">
    <location>
        <position position="119"/>
    </location>
    <ligand>
        <name>substrate</name>
    </ligand>
</feature>
<dbReference type="PANTHER" id="PTHR43827">
    <property type="entry name" value="2,5-DIKETO-D-GLUCONIC ACID REDUCTASE"/>
    <property type="match status" value="1"/>
</dbReference>
<dbReference type="PIRSF" id="PIRSF000097">
    <property type="entry name" value="AKR"/>
    <property type="match status" value="1"/>
</dbReference>
<dbReference type="PANTHER" id="PTHR43827:SF3">
    <property type="entry name" value="NADP-DEPENDENT OXIDOREDUCTASE DOMAIN-CONTAINING PROTEIN"/>
    <property type="match status" value="1"/>
</dbReference>
<evidence type="ECO:0000313" key="8">
    <source>
        <dbReference type="EMBL" id="CAH2084763.1"/>
    </source>
</evidence>
<dbReference type="Proteomes" id="UP001153954">
    <property type="component" value="Unassembled WGS sequence"/>
</dbReference>
<keyword evidence="2" id="KW-0521">NADP</keyword>
<name>A0AAU9TCV0_EUPED</name>
<keyword evidence="9" id="KW-1185">Reference proteome</keyword>
<sequence>MPCEGNLGDAKFILKNGVKMPAVGLGTFRIRNSDVLFRTVDVALEAGYRLFDTAAAYQNELFLGYALRKLLPKYGLTREDVFITTKLSPSDLRGDLVADAFRKSSDNIGLDYIDLYLIHFPGAANIHAQDSKNKEFRIEAWKEFIKLYDQGKVKAIGVSNFTIRHLTELAEATGIEPMVNQVEWHPHYFQSDLLQYCDSHNIRLQAYCSFGGLAVSNNTLMEESIVREIYAKYKATPAQVLLAWSLQRGVAVIPKSLTPHRIKSNIQINFRLTQEDLSQLDSLGAANMKYSWDPSSVA</sequence>
<evidence type="ECO:0000313" key="9">
    <source>
        <dbReference type="Proteomes" id="UP001153954"/>
    </source>
</evidence>
<evidence type="ECO:0000256" key="6">
    <source>
        <dbReference type="PIRSR" id="PIRSR000097-3"/>
    </source>
</evidence>
<evidence type="ECO:0000256" key="3">
    <source>
        <dbReference type="ARBA" id="ARBA00023002"/>
    </source>
</evidence>
<evidence type="ECO:0000256" key="4">
    <source>
        <dbReference type="PIRSR" id="PIRSR000097-1"/>
    </source>
</evidence>
<dbReference type="InterPro" id="IPR036812">
    <property type="entry name" value="NAD(P)_OxRdtase_dom_sf"/>
</dbReference>
<proteinExistence type="inferred from homology"/>
<dbReference type="AlphaFoldDB" id="A0AAU9TCV0"/>
<accession>A0AAU9TCV0</accession>
<evidence type="ECO:0000259" key="7">
    <source>
        <dbReference type="Pfam" id="PF00248"/>
    </source>
</evidence>
<feature type="site" description="Lowers pKa of active site Tyr" evidence="6">
    <location>
        <position position="86"/>
    </location>
</feature>
<dbReference type="GO" id="GO:0016616">
    <property type="term" value="F:oxidoreductase activity, acting on the CH-OH group of donors, NAD or NADP as acceptor"/>
    <property type="evidence" value="ECO:0007669"/>
    <property type="project" value="UniProtKB-ARBA"/>
</dbReference>
<dbReference type="InterPro" id="IPR023210">
    <property type="entry name" value="NADP_OxRdtase_dom"/>
</dbReference>
<keyword evidence="3" id="KW-0560">Oxidoreductase</keyword>
<dbReference type="EMBL" id="CAKOGL010000003">
    <property type="protein sequence ID" value="CAH2084763.1"/>
    <property type="molecule type" value="Genomic_DNA"/>
</dbReference>
<gene>
    <name evidence="8" type="ORF">EEDITHA_LOCUS1302</name>
</gene>
<dbReference type="InterPro" id="IPR018170">
    <property type="entry name" value="Aldo/ket_reductase_CS"/>
</dbReference>
<dbReference type="SUPFAM" id="SSF51430">
    <property type="entry name" value="NAD(P)-linked oxidoreductase"/>
    <property type="match status" value="1"/>
</dbReference>
<dbReference type="PROSITE" id="PS00062">
    <property type="entry name" value="ALDOKETO_REDUCTASE_2"/>
    <property type="match status" value="1"/>
</dbReference>
<dbReference type="PROSITE" id="PS00798">
    <property type="entry name" value="ALDOKETO_REDUCTASE_1"/>
    <property type="match status" value="1"/>
</dbReference>
<dbReference type="Pfam" id="PF00248">
    <property type="entry name" value="Aldo_ket_red"/>
    <property type="match status" value="1"/>
</dbReference>
<organism evidence="8 9">
    <name type="scientific">Euphydryas editha</name>
    <name type="common">Edith's checkerspot</name>
    <dbReference type="NCBI Taxonomy" id="104508"/>
    <lineage>
        <taxon>Eukaryota</taxon>
        <taxon>Metazoa</taxon>
        <taxon>Ecdysozoa</taxon>
        <taxon>Arthropoda</taxon>
        <taxon>Hexapoda</taxon>
        <taxon>Insecta</taxon>
        <taxon>Pterygota</taxon>
        <taxon>Neoptera</taxon>
        <taxon>Endopterygota</taxon>
        <taxon>Lepidoptera</taxon>
        <taxon>Glossata</taxon>
        <taxon>Ditrysia</taxon>
        <taxon>Papilionoidea</taxon>
        <taxon>Nymphalidae</taxon>
        <taxon>Nymphalinae</taxon>
        <taxon>Euphydryas</taxon>
    </lineage>
</organism>
<dbReference type="PRINTS" id="PR00069">
    <property type="entry name" value="ALDKETRDTASE"/>
</dbReference>
<comment type="caution">
    <text evidence="8">The sequence shown here is derived from an EMBL/GenBank/DDBJ whole genome shotgun (WGS) entry which is preliminary data.</text>
</comment>
<evidence type="ECO:0000256" key="5">
    <source>
        <dbReference type="PIRSR" id="PIRSR000097-2"/>
    </source>
</evidence>
<evidence type="ECO:0000256" key="1">
    <source>
        <dbReference type="ARBA" id="ARBA00007905"/>
    </source>
</evidence>